<sequence length="128" mass="13514">MKRSLTLFRSALFVLSLSACGLPWIQEDDCAAVLCGPCPPALSLRVSGAPGQPVPEVVLGAGQGSCFQDANVASCNLSQNGPGRYELDIQALGYRPVHLVEEVAAVERTGCCHCGYEARVVNVQLVPE</sequence>
<dbReference type="PROSITE" id="PS51257">
    <property type="entry name" value="PROKAR_LIPOPROTEIN"/>
    <property type="match status" value="1"/>
</dbReference>
<evidence type="ECO:0008006" key="4">
    <source>
        <dbReference type="Google" id="ProtNLM"/>
    </source>
</evidence>
<dbReference type="Proteomes" id="UP001611383">
    <property type="component" value="Chromosome"/>
</dbReference>
<protein>
    <recommendedName>
        <fullName evidence="4">Lipoprotein</fullName>
    </recommendedName>
</protein>
<feature type="signal peptide" evidence="1">
    <location>
        <begin position="1"/>
        <end position="19"/>
    </location>
</feature>
<dbReference type="EMBL" id="CP043494">
    <property type="protein sequence ID" value="WNG44459.1"/>
    <property type="molecule type" value="Genomic_DNA"/>
</dbReference>
<name>A0ABY9WL06_9BACT</name>
<proteinExistence type="predicted"/>
<gene>
    <name evidence="2" type="ORF">F0U60_10305</name>
</gene>
<keyword evidence="3" id="KW-1185">Reference proteome</keyword>
<accession>A0ABY9WL06</accession>
<evidence type="ECO:0000313" key="3">
    <source>
        <dbReference type="Proteomes" id="UP001611383"/>
    </source>
</evidence>
<keyword evidence="1" id="KW-0732">Signal</keyword>
<evidence type="ECO:0000256" key="1">
    <source>
        <dbReference type="SAM" id="SignalP"/>
    </source>
</evidence>
<dbReference type="RefSeq" id="WP_395817298.1">
    <property type="nucleotide sequence ID" value="NZ_CP043494.1"/>
</dbReference>
<feature type="chain" id="PRO_5045859503" description="Lipoprotein" evidence="1">
    <location>
        <begin position="20"/>
        <end position="128"/>
    </location>
</feature>
<organism evidence="2 3">
    <name type="scientific">Archangium minus</name>
    <dbReference type="NCBI Taxonomy" id="83450"/>
    <lineage>
        <taxon>Bacteria</taxon>
        <taxon>Pseudomonadati</taxon>
        <taxon>Myxococcota</taxon>
        <taxon>Myxococcia</taxon>
        <taxon>Myxococcales</taxon>
        <taxon>Cystobacterineae</taxon>
        <taxon>Archangiaceae</taxon>
        <taxon>Archangium</taxon>
    </lineage>
</organism>
<reference evidence="2 3" key="1">
    <citation type="submission" date="2019-08" db="EMBL/GenBank/DDBJ databases">
        <title>Archangium and Cystobacter genomes.</title>
        <authorList>
            <person name="Chen I.-C.K."/>
            <person name="Wielgoss S."/>
        </authorList>
    </citation>
    <scope>NUCLEOTIDE SEQUENCE [LARGE SCALE GENOMIC DNA]</scope>
    <source>
        <strain evidence="2 3">Cbm 6</strain>
    </source>
</reference>
<evidence type="ECO:0000313" key="2">
    <source>
        <dbReference type="EMBL" id="WNG44459.1"/>
    </source>
</evidence>